<comment type="caution">
    <text evidence="3">The sequence shown here is derived from an EMBL/GenBank/DDBJ whole genome shotgun (WGS) entry which is preliminary data.</text>
</comment>
<keyword evidence="4" id="KW-1185">Reference proteome</keyword>
<evidence type="ECO:0000259" key="2">
    <source>
        <dbReference type="Pfam" id="PF13406"/>
    </source>
</evidence>
<dbReference type="SUPFAM" id="SSF53955">
    <property type="entry name" value="Lysozyme-like"/>
    <property type="match status" value="1"/>
</dbReference>
<protein>
    <submittedName>
        <fullName evidence="3">Murein transglycosylase</fullName>
    </submittedName>
</protein>
<dbReference type="AlphaFoldDB" id="A0A916TKU2"/>
<evidence type="ECO:0000313" key="3">
    <source>
        <dbReference type="EMBL" id="GGB50373.1"/>
    </source>
</evidence>
<dbReference type="RefSeq" id="WP_208998431.1">
    <property type="nucleotide sequence ID" value="NZ_BMFA01000006.1"/>
</dbReference>
<feature type="domain" description="Transglycosylase SLT" evidence="2">
    <location>
        <begin position="34"/>
        <end position="242"/>
    </location>
</feature>
<name>A0A916TKU2_9HYPH</name>
<dbReference type="Proteomes" id="UP000605148">
    <property type="component" value="Unassembled WGS sequence"/>
</dbReference>
<proteinExistence type="predicted"/>
<dbReference type="InterPro" id="IPR043426">
    <property type="entry name" value="MltB-like"/>
</dbReference>
<organism evidence="3 4">
    <name type="scientific">Roseibium aquae</name>
    <dbReference type="NCBI Taxonomy" id="1323746"/>
    <lineage>
        <taxon>Bacteria</taxon>
        <taxon>Pseudomonadati</taxon>
        <taxon>Pseudomonadota</taxon>
        <taxon>Alphaproteobacteria</taxon>
        <taxon>Hyphomicrobiales</taxon>
        <taxon>Stappiaceae</taxon>
        <taxon>Roseibium</taxon>
    </lineage>
</organism>
<gene>
    <name evidence="3" type="ORF">GCM10011316_23130</name>
</gene>
<dbReference type="EMBL" id="BMFA01000006">
    <property type="protein sequence ID" value="GGB50373.1"/>
    <property type="molecule type" value="Genomic_DNA"/>
</dbReference>
<feature type="signal peptide" evidence="1">
    <location>
        <begin position="1"/>
        <end position="25"/>
    </location>
</feature>
<dbReference type="PANTHER" id="PTHR30163">
    <property type="entry name" value="MEMBRANE-BOUND LYTIC MUREIN TRANSGLYCOSYLASE B"/>
    <property type="match status" value="1"/>
</dbReference>
<feature type="chain" id="PRO_5038100812" evidence="1">
    <location>
        <begin position="26"/>
        <end position="275"/>
    </location>
</feature>
<dbReference type="Gene3D" id="1.10.8.350">
    <property type="entry name" value="Bacterial muramidase"/>
    <property type="match status" value="1"/>
</dbReference>
<sequence>MTGKRATWRMVLAGAGALLAAQASAATCITSKGQFDAYKQQLAQQATSYGVGQRGMQALREARLSGITWRFESNPASQSSMRHRSPEEFLKSRFSSVNSFVTNGKRRLQQNARLFQAIEQRYGVPGSILVAIWGYETSWGGYTGETPIVSGAVTLASYCRRHPRFEDDAIAALQLVDRGLINGNSRGGPSGELGHMQFLAGNWVRFAADGNGDGRADPNNAADALATAANMLRQNGWRPGGSFADGSANFRVLSTWNDSGNYQRAIAYAAGLIDQ</sequence>
<evidence type="ECO:0000313" key="4">
    <source>
        <dbReference type="Proteomes" id="UP000605148"/>
    </source>
</evidence>
<reference evidence="3" key="1">
    <citation type="journal article" date="2014" name="Int. J. Syst. Evol. Microbiol.">
        <title>Complete genome sequence of Corynebacterium casei LMG S-19264T (=DSM 44701T), isolated from a smear-ripened cheese.</title>
        <authorList>
            <consortium name="US DOE Joint Genome Institute (JGI-PGF)"/>
            <person name="Walter F."/>
            <person name="Albersmeier A."/>
            <person name="Kalinowski J."/>
            <person name="Ruckert C."/>
        </authorList>
    </citation>
    <scope>NUCLEOTIDE SEQUENCE</scope>
    <source>
        <strain evidence="3">CGMCC 1.12426</strain>
    </source>
</reference>
<dbReference type="InterPro" id="IPR031304">
    <property type="entry name" value="SLT_2"/>
</dbReference>
<dbReference type="InterPro" id="IPR023346">
    <property type="entry name" value="Lysozyme-like_dom_sf"/>
</dbReference>
<reference evidence="3" key="2">
    <citation type="submission" date="2020-09" db="EMBL/GenBank/DDBJ databases">
        <authorList>
            <person name="Sun Q."/>
            <person name="Zhou Y."/>
        </authorList>
    </citation>
    <scope>NUCLEOTIDE SEQUENCE</scope>
    <source>
        <strain evidence="3">CGMCC 1.12426</strain>
    </source>
</reference>
<keyword evidence="1" id="KW-0732">Signal</keyword>
<dbReference type="GO" id="GO:0008933">
    <property type="term" value="F:peptidoglycan lytic transglycosylase activity"/>
    <property type="evidence" value="ECO:0007669"/>
    <property type="project" value="TreeGrafter"/>
</dbReference>
<dbReference type="GO" id="GO:0009253">
    <property type="term" value="P:peptidoglycan catabolic process"/>
    <property type="evidence" value="ECO:0007669"/>
    <property type="project" value="TreeGrafter"/>
</dbReference>
<accession>A0A916TKU2</accession>
<dbReference type="PANTHER" id="PTHR30163:SF8">
    <property type="entry name" value="LYTIC MUREIN TRANSGLYCOSYLASE"/>
    <property type="match status" value="1"/>
</dbReference>
<evidence type="ECO:0000256" key="1">
    <source>
        <dbReference type="SAM" id="SignalP"/>
    </source>
</evidence>
<dbReference type="Pfam" id="PF13406">
    <property type="entry name" value="SLT_2"/>
    <property type="match status" value="1"/>
</dbReference>